<sequence>MRFLPFLAFLLLQTCQISTVTNGTDPTYNTLIVEAETAEADRDYFAAAAAYQRAYALRPKNSDVIFRAGELYARTRDYRAAAAAYALVPANIESWPLLGLRYGRALKQSGQTEEAERVLGNFRAGYNGSDRAIMGEIVDGELAGLALDRGSAETSTVANLGLGVNSRGDETGASRMTPDQLLFASQRGEQSRLLTSRQVAAEWQRATAPGGFPIISGGQFGTGSFSDDGRFYFFTICSGAGADEANRCEIYRTGRRLSGAWTTPERLSDNVNSAGSNNAYPTTVTLEDNRQILYFASNRPGGRGGMDVYRATQADAVDRVTFEDPVLLGPAINTAGDEITPAFDRPNQVLYFSSNGHPGLGGYDVFRAQRTNGLYDRAVNSLRPVNSPADDRGFTVPDAAGFSLFSSNRAWRSEKPTTTDDDLYQIGLSGSAPGLRASVYDEATRAVVTGVEVALYEILPGRQEREVARQTFPESTYSLPLEAGKSYRVVLRRAGYESADYRVQTDATGSSIYGRPIYLRGTGARPPVPGSGGRSNGGSPNPPGSSDPDLAPAAAAPTAFRIQVSAAKTFDPNEDRYAALKSIAELSSEAVPDRDLRRITLGYYPTLEAARAVLPDVQRAGFPDAFVVRYDYGKRYGRVR</sequence>
<comment type="caution">
    <text evidence="3">The sequence shown here is derived from an EMBL/GenBank/DDBJ whole genome shotgun (WGS) entry which is preliminary data.</text>
</comment>
<dbReference type="EMBL" id="JAATJH010000005">
    <property type="protein sequence ID" value="NJC27579.1"/>
    <property type="molecule type" value="Genomic_DNA"/>
</dbReference>
<feature type="domain" description="SPOR" evidence="2">
    <location>
        <begin position="554"/>
        <end position="630"/>
    </location>
</feature>
<dbReference type="InterPro" id="IPR036680">
    <property type="entry name" value="SPOR-like_sf"/>
</dbReference>
<name>A0ABX0XE43_9BACT</name>
<dbReference type="InterPro" id="IPR011659">
    <property type="entry name" value="WD40"/>
</dbReference>
<protein>
    <submittedName>
        <fullName evidence="3">Tetratricopeptide (TPR) repeat protein</fullName>
    </submittedName>
</protein>
<feature type="region of interest" description="Disordered" evidence="1">
    <location>
        <begin position="523"/>
        <end position="553"/>
    </location>
</feature>
<dbReference type="InterPro" id="IPR007730">
    <property type="entry name" value="SPOR-like_dom"/>
</dbReference>
<evidence type="ECO:0000259" key="2">
    <source>
        <dbReference type="PROSITE" id="PS51724"/>
    </source>
</evidence>
<dbReference type="Gene3D" id="1.25.40.10">
    <property type="entry name" value="Tetratricopeptide repeat domain"/>
    <property type="match status" value="1"/>
</dbReference>
<dbReference type="Pfam" id="PF07676">
    <property type="entry name" value="PD40"/>
    <property type="match status" value="2"/>
</dbReference>
<dbReference type="RefSeq" id="WP_168038802.1">
    <property type="nucleotide sequence ID" value="NZ_JAATJH010000005.1"/>
</dbReference>
<keyword evidence="4" id="KW-1185">Reference proteome</keyword>
<evidence type="ECO:0000313" key="3">
    <source>
        <dbReference type="EMBL" id="NJC27579.1"/>
    </source>
</evidence>
<dbReference type="SUPFAM" id="SSF48452">
    <property type="entry name" value="TPR-like"/>
    <property type="match status" value="1"/>
</dbReference>
<dbReference type="Proteomes" id="UP000770785">
    <property type="component" value="Unassembled WGS sequence"/>
</dbReference>
<organism evidence="3 4">
    <name type="scientific">Neolewinella antarctica</name>
    <dbReference type="NCBI Taxonomy" id="442734"/>
    <lineage>
        <taxon>Bacteria</taxon>
        <taxon>Pseudomonadati</taxon>
        <taxon>Bacteroidota</taxon>
        <taxon>Saprospiria</taxon>
        <taxon>Saprospirales</taxon>
        <taxon>Lewinellaceae</taxon>
        <taxon>Neolewinella</taxon>
    </lineage>
</organism>
<accession>A0ABX0XE43</accession>
<reference evidence="3 4" key="1">
    <citation type="submission" date="2020-03" db="EMBL/GenBank/DDBJ databases">
        <title>Genomic Encyclopedia of Type Strains, Phase IV (KMG-IV): sequencing the most valuable type-strain genomes for metagenomic binning, comparative biology and taxonomic classification.</title>
        <authorList>
            <person name="Goeker M."/>
        </authorList>
    </citation>
    <scope>NUCLEOTIDE SEQUENCE [LARGE SCALE GENOMIC DNA]</scope>
    <source>
        <strain evidence="3 4">DSM 105096</strain>
    </source>
</reference>
<dbReference type="InterPro" id="IPR011990">
    <property type="entry name" value="TPR-like_helical_dom_sf"/>
</dbReference>
<dbReference type="SUPFAM" id="SSF110997">
    <property type="entry name" value="Sporulation related repeat"/>
    <property type="match status" value="1"/>
</dbReference>
<gene>
    <name evidence="3" type="ORF">GGR27_003096</name>
</gene>
<dbReference type="PROSITE" id="PS51724">
    <property type="entry name" value="SPOR"/>
    <property type="match status" value="1"/>
</dbReference>
<evidence type="ECO:0000313" key="4">
    <source>
        <dbReference type="Proteomes" id="UP000770785"/>
    </source>
</evidence>
<proteinExistence type="predicted"/>
<evidence type="ECO:0000256" key="1">
    <source>
        <dbReference type="SAM" id="MobiDB-lite"/>
    </source>
</evidence>